<evidence type="ECO:0008006" key="5">
    <source>
        <dbReference type="Google" id="ProtNLM"/>
    </source>
</evidence>
<evidence type="ECO:0000256" key="2">
    <source>
        <dbReference type="SAM" id="Phobius"/>
    </source>
</evidence>
<keyword evidence="4" id="KW-1185">Reference proteome</keyword>
<proteinExistence type="predicted"/>
<gene>
    <name evidence="3" type="ORF">PCOR1329_LOCUS1665</name>
</gene>
<sequence length="1426" mass="157957">EFQVERMPLGEVTAHVGNVALRMTEMLDFAEYAADQEVEGSMIPELLRPRSILNGGVTIAAKRLNVRKDKLSITSVLLAASSFILWLAWMRFSLQRLLSEVKQNGGRSVSLFYRYRYDESPFKVVVVDSPELSNEFLVDAVERGDDVPSLIDAVPVRDAAPSKLLCIEITIGAHVEIGGNHRLVTWTPPMPYLSLPGTTSTCYFNASSMLHEALGLKSFEEEFESVQRVSCTDGDGACARAERAWSIDSVTDTLHQVDRIHRIMKYRESVVELSGLEKKVKHCALSMRFGNFMANFRHCVRVVLLRAVRICRDRPVPYSGRLKLAKALDVLLPKRMAGNVQRRWVIESMGLVWQDDTTHLHVYVPAGGPSDTDIKLRLIREFTHALVHSGPQSFPGRNFVKAEQTPNWIALLEVFGVFTRAYPMWADMVGGKKHVPSVRDPLPALLRGLEPDLAAIADAPAADDDAHVADGVADDEPSRQELNVERVRAKDEQQAKKLEQAMYRANTLKWIRSSCVYFDMFNLSVGLLPHIELMAKHMYICGKDWDVKQASGEVAAIKAALQPGGGAACRPDGTLVRTFRSLEPFQGRAEQAVLEQSRRLMDDAATWDVLPFRARTEEHQHRAFQLFVRGHVRISVHKSANTNYPYKLLATLADPSLIPEVLSDAICCKRLDPWSRSFVQRHPDLSHEDARAELRCLASLIKDDTLDREHAHQRFRRYAYVRSVQTRPIELSKGNAYWVGLQQADQERRERRGQLRRKLSAWNAFFVEASARDRAQGRRRTVQELSQEYAGLSEEARTRLNEIAERANVAVDAGAERPLVHLGYLAAARAVGPVGVGGEGQAHQLAVLSADWGRIEVWRQSARREMAAASQRACEDAAARRDHHVVGHGREQLARLADQLPAWASAAQGNVMPEPSLSHSFAHYHAAFDARPLASKLASVRTKGRAARPVAHLKGDILKCWAHLNRTILDPKVEKVTEAEPPKPVDTVCFRANDCMCGEGGQSRSLIKSRLETVVKQSFKLPVQKRLLHTCNVFAIFVGDLPDRSPDAAPGAASRVHCMVVGDLLLKPFDIFWGAIGGRNVDLASFIARGADSPSMHAAVDVAIPLQYQYEGYLSWDVVKLLDLSMKWEVAFFEAHFSGMTGAFRPCCASAVHRGDRRLHLLWDPLRKRKKRQRLHSELSDWLAIADADDELYGEGAAGKADKGGAKHGDDDYDGDLGADGGSAGAEGSSVEDCSDRGVSESSSSSSSSSRWGSSSSSSDGSDGREPEGPGGDCDAPDVVPDDPPHRDPPGYRADGHGGPVGAAGDWVRIDVPGGHLMWSRNHSKLDAHCGVHGKSCKCDRTYRSGQKPLGRQLAWLEMVHVEGVAVDQDTHSRELKDLVGTRDYYGVRQWCRSKFEEFADGNPIAKALVEHESPEGPGQEPQVSR</sequence>
<reference evidence="3" key="1">
    <citation type="submission" date="2023-10" db="EMBL/GenBank/DDBJ databases">
        <authorList>
            <person name="Chen Y."/>
            <person name="Shah S."/>
            <person name="Dougan E. K."/>
            <person name="Thang M."/>
            <person name="Chan C."/>
        </authorList>
    </citation>
    <scope>NUCLEOTIDE SEQUENCE [LARGE SCALE GENOMIC DNA]</scope>
</reference>
<feature type="region of interest" description="Disordered" evidence="1">
    <location>
        <begin position="1197"/>
        <end position="1300"/>
    </location>
</feature>
<accession>A0ABN9PC02</accession>
<evidence type="ECO:0000313" key="3">
    <source>
        <dbReference type="EMBL" id="CAK0790372.1"/>
    </source>
</evidence>
<evidence type="ECO:0000256" key="1">
    <source>
        <dbReference type="SAM" id="MobiDB-lite"/>
    </source>
</evidence>
<protein>
    <recommendedName>
        <fullName evidence="5">RNA-directed RNA polymerase</fullName>
    </recommendedName>
</protein>
<dbReference type="EMBL" id="CAUYUJ010000409">
    <property type="protein sequence ID" value="CAK0790372.1"/>
    <property type="molecule type" value="Genomic_DNA"/>
</dbReference>
<name>A0ABN9PC02_9DINO</name>
<keyword evidence="2" id="KW-0812">Transmembrane</keyword>
<evidence type="ECO:0000313" key="4">
    <source>
        <dbReference type="Proteomes" id="UP001189429"/>
    </source>
</evidence>
<feature type="compositionally biased region" description="Basic and acidic residues" evidence="1">
    <location>
        <begin position="1283"/>
        <end position="1296"/>
    </location>
</feature>
<feature type="transmembrane region" description="Helical" evidence="2">
    <location>
        <begin position="71"/>
        <end position="89"/>
    </location>
</feature>
<feature type="compositionally biased region" description="Basic and acidic residues" evidence="1">
    <location>
        <begin position="1200"/>
        <end position="1210"/>
    </location>
</feature>
<keyword evidence="2" id="KW-0472">Membrane</keyword>
<feature type="compositionally biased region" description="Low complexity" evidence="1">
    <location>
        <begin position="1240"/>
        <end position="1261"/>
    </location>
</feature>
<feature type="non-terminal residue" evidence="3">
    <location>
        <position position="1"/>
    </location>
</feature>
<dbReference type="Proteomes" id="UP001189429">
    <property type="component" value="Unassembled WGS sequence"/>
</dbReference>
<comment type="caution">
    <text evidence="3">The sequence shown here is derived from an EMBL/GenBank/DDBJ whole genome shotgun (WGS) entry which is preliminary data.</text>
</comment>
<organism evidence="3 4">
    <name type="scientific">Prorocentrum cordatum</name>
    <dbReference type="NCBI Taxonomy" id="2364126"/>
    <lineage>
        <taxon>Eukaryota</taxon>
        <taxon>Sar</taxon>
        <taxon>Alveolata</taxon>
        <taxon>Dinophyceae</taxon>
        <taxon>Prorocentrales</taxon>
        <taxon>Prorocentraceae</taxon>
        <taxon>Prorocentrum</taxon>
    </lineage>
</organism>
<keyword evidence="2" id="KW-1133">Transmembrane helix</keyword>